<organism evidence="3 4">
    <name type="scientific">Angustibacter luteus</name>
    <dbReference type="NCBI Taxonomy" id="658456"/>
    <lineage>
        <taxon>Bacteria</taxon>
        <taxon>Bacillati</taxon>
        <taxon>Actinomycetota</taxon>
        <taxon>Actinomycetes</taxon>
        <taxon>Kineosporiales</taxon>
        <taxon>Kineosporiaceae</taxon>
    </lineage>
</organism>
<sequence length="408" mass="44263">MRILLVGSGGVGDAFARIAVRRPFFEQLVVADYDLARAERTVAAVDDPRVLAAQVDASSAQSVTDLARAHQVTHVMNAVDPRFVMPVFEGAFAAGADYLDMAMSLSQPHPEHPHRQTGVMLGDEQFAVATDWEAAGRLALVGMGVEPGLSDVFARYACDHLFSQVDELGTRDGSNLTVDGYEFAPSFSIWTTIEECLNPPVVWEADRGWFTTAPFSEPEVFDFPDGIGPVECVNVEHEEVLLMPRWLDAKRVTFKYGLGEEFIDVLRTLHKLGLDSTEPVRVGGVQVSPRDVVAACLPDPAGLGDRMHGKTCAGLWVTGTGTDGQPREVYLYHVVDNDWSMQEYGAQCVVWQTAVNPVVALELLATGAWSGSGVLGPEAFDAVPFLDLLRDGYGSPWGLREQTPGPAS</sequence>
<evidence type="ECO:0000259" key="2">
    <source>
        <dbReference type="Pfam" id="PF16653"/>
    </source>
</evidence>
<evidence type="ECO:0000259" key="1">
    <source>
        <dbReference type="Pfam" id="PF03435"/>
    </source>
</evidence>
<feature type="domain" description="Saccharopine dehydrogenase NADP binding" evidence="1">
    <location>
        <begin position="3"/>
        <end position="139"/>
    </location>
</feature>
<keyword evidence="4" id="KW-1185">Reference proteome</keyword>
<dbReference type="PANTHER" id="PTHR43796">
    <property type="entry name" value="CARBOXYNORSPERMIDINE SYNTHASE"/>
    <property type="match status" value="1"/>
</dbReference>
<accession>A0ABW1JKG0</accession>
<dbReference type="Gene3D" id="3.40.50.720">
    <property type="entry name" value="NAD(P)-binding Rossmann-like Domain"/>
    <property type="match status" value="1"/>
</dbReference>
<evidence type="ECO:0000313" key="4">
    <source>
        <dbReference type="Proteomes" id="UP001596189"/>
    </source>
</evidence>
<dbReference type="Pfam" id="PF16653">
    <property type="entry name" value="Sacchrp_dh_C"/>
    <property type="match status" value="1"/>
</dbReference>
<dbReference type="PANTHER" id="PTHR43796:SF2">
    <property type="entry name" value="CARBOXYNORSPERMIDINE SYNTHASE"/>
    <property type="match status" value="1"/>
</dbReference>
<evidence type="ECO:0000313" key="3">
    <source>
        <dbReference type="EMBL" id="MFC6009402.1"/>
    </source>
</evidence>
<dbReference type="RefSeq" id="WP_345717913.1">
    <property type="nucleotide sequence ID" value="NZ_BAABFP010000007.1"/>
</dbReference>
<dbReference type="EMBL" id="JBHSRD010000008">
    <property type="protein sequence ID" value="MFC6009402.1"/>
    <property type="molecule type" value="Genomic_DNA"/>
</dbReference>
<name>A0ABW1JKG0_9ACTN</name>
<comment type="caution">
    <text evidence="3">The sequence shown here is derived from an EMBL/GenBank/DDBJ whole genome shotgun (WGS) entry which is preliminary data.</text>
</comment>
<protein>
    <submittedName>
        <fullName evidence="3">Saccharopine dehydrogenase family protein</fullName>
    </submittedName>
</protein>
<dbReference type="Pfam" id="PF03435">
    <property type="entry name" value="Sacchrp_dh_NADP"/>
    <property type="match status" value="1"/>
</dbReference>
<reference evidence="4" key="1">
    <citation type="journal article" date="2019" name="Int. J. Syst. Evol. Microbiol.">
        <title>The Global Catalogue of Microorganisms (GCM) 10K type strain sequencing project: providing services to taxonomists for standard genome sequencing and annotation.</title>
        <authorList>
            <consortium name="The Broad Institute Genomics Platform"/>
            <consortium name="The Broad Institute Genome Sequencing Center for Infectious Disease"/>
            <person name="Wu L."/>
            <person name="Ma J."/>
        </authorList>
    </citation>
    <scope>NUCLEOTIDE SEQUENCE [LARGE SCALE GENOMIC DNA]</scope>
    <source>
        <strain evidence="4">KACC 14249</strain>
    </source>
</reference>
<dbReference type="Gene3D" id="3.30.360.10">
    <property type="entry name" value="Dihydrodipicolinate Reductase, domain 2"/>
    <property type="match status" value="1"/>
</dbReference>
<dbReference type="SUPFAM" id="SSF51735">
    <property type="entry name" value="NAD(P)-binding Rossmann-fold domains"/>
    <property type="match status" value="1"/>
</dbReference>
<dbReference type="Proteomes" id="UP001596189">
    <property type="component" value="Unassembled WGS sequence"/>
</dbReference>
<dbReference type="InterPro" id="IPR005097">
    <property type="entry name" value="Sacchrp_dh_NADP-bd"/>
</dbReference>
<dbReference type="InterPro" id="IPR032095">
    <property type="entry name" value="Sacchrp_dh-like_C"/>
</dbReference>
<feature type="domain" description="Saccharopine dehydrogenase-like C-terminal" evidence="2">
    <location>
        <begin position="144"/>
        <end position="390"/>
    </location>
</feature>
<proteinExistence type="predicted"/>
<gene>
    <name evidence="3" type="ORF">ACFQDO_19900</name>
</gene>
<dbReference type="InterPro" id="IPR036291">
    <property type="entry name" value="NAD(P)-bd_dom_sf"/>
</dbReference>